<dbReference type="NCBIfam" id="TIGR00531">
    <property type="entry name" value="BCCP"/>
    <property type="match status" value="1"/>
</dbReference>
<dbReference type="PROSITE" id="PS50968">
    <property type="entry name" value="BIOTINYL_LIPOYL"/>
    <property type="match status" value="1"/>
</dbReference>
<dbReference type="InterPro" id="IPR011053">
    <property type="entry name" value="Single_hybrid_motif"/>
</dbReference>
<dbReference type="EMBL" id="CP036287">
    <property type="protein sequence ID" value="QDU67410.1"/>
    <property type="molecule type" value="Genomic_DNA"/>
</dbReference>
<keyword evidence="7" id="KW-1185">Reference proteome</keyword>
<name>A0A518BKA6_9BACT</name>
<dbReference type="NCBIfam" id="NF005457">
    <property type="entry name" value="PRK07051.1"/>
    <property type="match status" value="1"/>
</dbReference>
<accession>A0A518BKA6</accession>
<dbReference type="GO" id="GO:0009317">
    <property type="term" value="C:acetyl-CoA carboxylase complex"/>
    <property type="evidence" value="ECO:0007669"/>
    <property type="project" value="InterPro"/>
</dbReference>
<evidence type="ECO:0000256" key="3">
    <source>
        <dbReference type="ARBA" id="ARBA00023267"/>
    </source>
</evidence>
<sequence length="180" mass="18770">MEIKLITQLARIMSRAELTELEVEDEKEGIKVHLKRGGSDRGASNPIVNVTHGGGPLGGPQMGGAHYGGGGDGGYGQAGGYGQGGPAPGGSGDQRTLPPGTIEFKSPMVGTFYRSSSPDAEPFVEKGSKVDDESVLCIIEAMKVMNEIKAELSGTVVEVLVENAEPVEFGQPLFLIQRGS</sequence>
<evidence type="ECO:0000256" key="2">
    <source>
        <dbReference type="ARBA" id="ARBA00017562"/>
    </source>
</evidence>
<dbReference type="Pfam" id="PF00364">
    <property type="entry name" value="Biotin_lipoyl"/>
    <property type="match status" value="1"/>
</dbReference>
<dbReference type="SUPFAM" id="SSF51230">
    <property type="entry name" value="Single hybrid motif"/>
    <property type="match status" value="1"/>
</dbReference>
<feature type="domain" description="Lipoyl-binding" evidence="5">
    <location>
        <begin position="101"/>
        <end position="177"/>
    </location>
</feature>
<dbReference type="Proteomes" id="UP000316921">
    <property type="component" value="Chromosome"/>
</dbReference>
<dbReference type="GO" id="GO:0003989">
    <property type="term" value="F:acetyl-CoA carboxylase activity"/>
    <property type="evidence" value="ECO:0007669"/>
    <property type="project" value="InterPro"/>
</dbReference>
<dbReference type="GO" id="GO:0006633">
    <property type="term" value="P:fatty acid biosynthetic process"/>
    <property type="evidence" value="ECO:0007669"/>
    <property type="project" value="UniProtKB-UniPathway"/>
</dbReference>
<organism evidence="6 7">
    <name type="scientific">Engelhardtia mirabilis</name>
    <dbReference type="NCBI Taxonomy" id="2528011"/>
    <lineage>
        <taxon>Bacteria</taxon>
        <taxon>Pseudomonadati</taxon>
        <taxon>Planctomycetota</taxon>
        <taxon>Planctomycetia</taxon>
        <taxon>Planctomycetia incertae sedis</taxon>
        <taxon>Engelhardtia</taxon>
    </lineage>
</organism>
<dbReference type="PANTHER" id="PTHR45266">
    <property type="entry name" value="OXALOACETATE DECARBOXYLASE ALPHA CHAIN"/>
    <property type="match status" value="1"/>
</dbReference>
<dbReference type="CDD" id="cd06850">
    <property type="entry name" value="biotinyl_domain"/>
    <property type="match status" value="1"/>
</dbReference>
<dbReference type="PANTHER" id="PTHR45266:SF3">
    <property type="entry name" value="OXALOACETATE DECARBOXYLASE ALPHA CHAIN"/>
    <property type="match status" value="1"/>
</dbReference>
<protein>
    <recommendedName>
        <fullName evidence="2 4">Biotin carboxyl carrier protein of acetyl-CoA carboxylase</fullName>
    </recommendedName>
</protein>
<evidence type="ECO:0000256" key="4">
    <source>
        <dbReference type="RuleBase" id="RU364072"/>
    </source>
</evidence>
<dbReference type="RefSeq" id="WP_145065556.1">
    <property type="nucleotide sequence ID" value="NZ_CP036287.1"/>
</dbReference>
<dbReference type="AlphaFoldDB" id="A0A518BKA6"/>
<dbReference type="InterPro" id="IPR001249">
    <property type="entry name" value="AcCoA_biotinCC"/>
</dbReference>
<evidence type="ECO:0000313" key="7">
    <source>
        <dbReference type="Proteomes" id="UP000316921"/>
    </source>
</evidence>
<comment type="function">
    <text evidence="1 4">This protein is a component of the acetyl coenzyme A carboxylase complex; first, biotin carboxylase catalyzes the carboxylation of the carrier protein and then the transcarboxylase transfers the carboxyl group to form malonyl-CoA.</text>
</comment>
<comment type="pathway">
    <text evidence="4">Lipid metabolism; fatty acid biosynthesis.</text>
</comment>
<gene>
    <name evidence="6" type="primary">accB_1</name>
    <name evidence="6" type="ORF">Pla133_24930</name>
</gene>
<keyword evidence="4" id="KW-0276">Fatty acid metabolism</keyword>
<evidence type="ECO:0000259" key="5">
    <source>
        <dbReference type="PROSITE" id="PS50968"/>
    </source>
</evidence>
<dbReference type="InterPro" id="IPR000089">
    <property type="entry name" value="Biotin_lipoyl"/>
</dbReference>
<keyword evidence="3 4" id="KW-0092">Biotin</keyword>
<keyword evidence="4" id="KW-0444">Lipid biosynthesis</keyword>
<evidence type="ECO:0000313" key="6">
    <source>
        <dbReference type="EMBL" id="QDU67410.1"/>
    </source>
</evidence>
<keyword evidence="4" id="KW-0275">Fatty acid biosynthesis</keyword>
<keyword evidence="4" id="KW-0443">Lipid metabolism</keyword>
<evidence type="ECO:0000256" key="1">
    <source>
        <dbReference type="ARBA" id="ARBA00003761"/>
    </source>
</evidence>
<reference evidence="6 7" key="1">
    <citation type="submission" date="2019-02" db="EMBL/GenBank/DDBJ databases">
        <title>Deep-cultivation of Planctomycetes and their phenomic and genomic characterization uncovers novel biology.</title>
        <authorList>
            <person name="Wiegand S."/>
            <person name="Jogler M."/>
            <person name="Boedeker C."/>
            <person name="Pinto D."/>
            <person name="Vollmers J."/>
            <person name="Rivas-Marin E."/>
            <person name="Kohn T."/>
            <person name="Peeters S.H."/>
            <person name="Heuer A."/>
            <person name="Rast P."/>
            <person name="Oberbeckmann S."/>
            <person name="Bunk B."/>
            <person name="Jeske O."/>
            <person name="Meyerdierks A."/>
            <person name="Storesund J.E."/>
            <person name="Kallscheuer N."/>
            <person name="Luecker S."/>
            <person name="Lage O.M."/>
            <person name="Pohl T."/>
            <person name="Merkel B.J."/>
            <person name="Hornburger P."/>
            <person name="Mueller R.-W."/>
            <person name="Bruemmer F."/>
            <person name="Labrenz M."/>
            <person name="Spormann A.M."/>
            <person name="Op den Camp H."/>
            <person name="Overmann J."/>
            <person name="Amann R."/>
            <person name="Jetten M.S.M."/>
            <person name="Mascher T."/>
            <person name="Medema M.H."/>
            <person name="Devos D.P."/>
            <person name="Kaster A.-K."/>
            <person name="Ovreas L."/>
            <person name="Rohde M."/>
            <person name="Galperin M.Y."/>
            <person name="Jogler C."/>
        </authorList>
    </citation>
    <scope>NUCLEOTIDE SEQUENCE [LARGE SCALE GENOMIC DNA]</scope>
    <source>
        <strain evidence="6 7">Pla133</strain>
    </source>
</reference>
<dbReference type="UniPathway" id="UPA00094"/>
<dbReference type="KEGG" id="pbap:Pla133_24930"/>
<dbReference type="InterPro" id="IPR050709">
    <property type="entry name" value="Biotin_Carboxyl_Carrier/Decarb"/>
</dbReference>
<dbReference type="PRINTS" id="PR01071">
    <property type="entry name" value="ACOABIOTINCC"/>
</dbReference>
<proteinExistence type="predicted"/>
<dbReference type="Gene3D" id="2.40.50.100">
    <property type="match status" value="1"/>
</dbReference>